<evidence type="ECO:0000256" key="51">
    <source>
        <dbReference type="ARBA" id="ARBA00078183"/>
    </source>
</evidence>
<comment type="catalytic activity">
    <reaction evidence="42">
        <text>an acetyl ester + H2O = an aliphatic alcohol + acetate + H(+)</text>
        <dbReference type="Rhea" id="RHEA:12957"/>
        <dbReference type="ChEBI" id="CHEBI:2571"/>
        <dbReference type="ChEBI" id="CHEBI:15377"/>
        <dbReference type="ChEBI" id="CHEBI:15378"/>
        <dbReference type="ChEBI" id="CHEBI:30089"/>
        <dbReference type="ChEBI" id="CHEBI:47622"/>
        <dbReference type="EC" id="3.1.1.6"/>
    </reaction>
    <physiologicalReaction direction="left-to-right" evidence="42">
        <dbReference type="Rhea" id="RHEA:12958"/>
    </physiologicalReaction>
</comment>
<dbReference type="Pfam" id="PF05026">
    <property type="entry name" value="DCP2"/>
    <property type="match status" value="1"/>
</dbReference>
<comment type="subcellular location">
    <subcellularLocation>
        <location evidence="5">Cytoplasm</location>
        <location evidence="5">P-body</location>
    </subcellularLocation>
    <subcellularLocation>
        <location evidence="4">Nucleus</location>
    </subcellularLocation>
    <subcellularLocation>
        <location evidence="6">Secreted</location>
    </subcellularLocation>
</comment>
<dbReference type="SMART" id="SM01125">
    <property type="entry name" value="DCP2"/>
    <property type="match status" value="1"/>
</dbReference>
<dbReference type="PANTHER" id="PTHR23114">
    <property type="entry name" value="M7GPPPN-MRNA HYDROLASE"/>
    <property type="match status" value="1"/>
</dbReference>
<protein>
    <recommendedName>
        <fullName evidence="49">Bile salt-activated lipase</fullName>
        <ecNumber evidence="26">3.1.1.13</ecNumber>
        <ecNumber evidence="47">3.1.1.6</ecNumber>
        <ecNumber evidence="24">3.6.1.62</ecNumber>
    </recommendedName>
    <alternativeName>
        <fullName evidence="52">Bile salt-stimulated lipase</fullName>
    </alternativeName>
    <alternativeName>
        <fullName evidence="53">Carboxyl ester lipase</fullName>
    </alternativeName>
    <alternativeName>
        <fullName evidence="50">Cholesterol esterase</fullName>
    </alternativeName>
    <alternativeName>
        <fullName evidence="54">Pancreatic lysophospholipase</fullName>
    </alternativeName>
    <alternativeName>
        <fullName evidence="27">Sterol esterase</fullName>
    </alternativeName>
    <alternativeName>
        <fullName evidence="48">m7GpppN-mRNA hydrolase</fullName>
    </alternativeName>
    <alternativeName>
        <fullName evidence="51">mRNA-decapping enzyme 2</fullName>
    </alternativeName>
</protein>
<evidence type="ECO:0000256" key="28">
    <source>
        <dbReference type="ARBA" id="ARBA00047368"/>
    </source>
</evidence>
<organism evidence="57 58">
    <name type="scientific">Pogonophryne albipinna</name>
    <dbReference type="NCBI Taxonomy" id="1090488"/>
    <lineage>
        <taxon>Eukaryota</taxon>
        <taxon>Metazoa</taxon>
        <taxon>Chordata</taxon>
        <taxon>Craniata</taxon>
        <taxon>Vertebrata</taxon>
        <taxon>Euteleostomi</taxon>
        <taxon>Actinopterygii</taxon>
        <taxon>Neopterygii</taxon>
        <taxon>Teleostei</taxon>
        <taxon>Neoteleostei</taxon>
        <taxon>Acanthomorphata</taxon>
        <taxon>Eupercaria</taxon>
        <taxon>Perciformes</taxon>
        <taxon>Notothenioidei</taxon>
        <taxon>Pogonophryne</taxon>
    </lineage>
</organism>
<evidence type="ECO:0000256" key="39">
    <source>
        <dbReference type="ARBA" id="ARBA00049296"/>
    </source>
</evidence>
<dbReference type="Gene3D" id="1.10.10.1050">
    <property type="entry name" value="Dcp2, box A domain"/>
    <property type="match status" value="1"/>
</dbReference>
<evidence type="ECO:0000256" key="31">
    <source>
        <dbReference type="ARBA" id="ARBA00047661"/>
    </source>
</evidence>
<feature type="compositionally biased region" description="Polar residues" evidence="55">
    <location>
        <begin position="287"/>
        <end position="301"/>
    </location>
</feature>
<feature type="region of interest" description="Disordered" evidence="55">
    <location>
        <begin position="237"/>
        <end position="333"/>
    </location>
</feature>
<comment type="catalytic activity">
    <reaction evidence="23">
        <text>a triacylglycerol + H2O = a diacylglycerol + a fatty acid + H(+)</text>
        <dbReference type="Rhea" id="RHEA:12044"/>
        <dbReference type="ChEBI" id="CHEBI:15377"/>
        <dbReference type="ChEBI" id="CHEBI:15378"/>
        <dbReference type="ChEBI" id="CHEBI:17855"/>
        <dbReference type="ChEBI" id="CHEBI:18035"/>
        <dbReference type="ChEBI" id="CHEBI:28868"/>
        <dbReference type="EC" id="3.1.1.3"/>
    </reaction>
    <physiologicalReaction direction="left-to-right" evidence="23">
        <dbReference type="Rhea" id="RHEA:12045"/>
    </physiologicalReaction>
</comment>
<comment type="catalytic activity">
    <reaction evidence="33">
        <text>1,2,3-tri-(9Z-octadecenoyl)-glycerol + H2O = di-(9Z)-octadecenoylglycerol + (9Z)-octadecenoate + H(+)</text>
        <dbReference type="Rhea" id="RHEA:38575"/>
        <dbReference type="ChEBI" id="CHEBI:15377"/>
        <dbReference type="ChEBI" id="CHEBI:15378"/>
        <dbReference type="ChEBI" id="CHEBI:30823"/>
        <dbReference type="ChEBI" id="CHEBI:53753"/>
        <dbReference type="ChEBI" id="CHEBI:75945"/>
    </reaction>
    <physiologicalReaction direction="left-to-right" evidence="33">
        <dbReference type="Rhea" id="RHEA:38576"/>
    </physiologicalReaction>
</comment>
<dbReference type="SUPFAM" id="SSF53474">
    <property type="entry name" value="alpha/beta-Hydrolases"/>
    <property type="match status" value="1"/>
</dbReference>
<comment type="caution">
    <text evidence="57">The sequence shown here is derived from an EMBL/GenBank/DDBJ whole genome shotgun (WGS) entry which is preliminary data.</text>
</comment>
<dbReference type="PROSITE" id="PS00893">
    <property type="entry name" value="NUDIX_BOX"/>
    <property type="match status" value="1"/>
</dbReference>
<comment type="catalytic activity">
    <reaction evidence="25">
        <text>a butanoate ester + H2O = an aliphatic alcohol + butanoate + H(+)</text>
        <dbReference type="Rhea" id="RHEA:47348"/>
        <dbReference type="ChEBI" id="CHEBI:2571"/>
        <dbReference type="ChEBI" id="CHEBI:15377"/>
        <dbReference type="ChEBI" id="CHEBI:15378"/>
        <dbReference type="ChEBI" id="CHEBI:17968"/>
        <dbReference type="ChEBI" id="CHEBI:50477"/>
    </reaction>
    <physiologicalReaction direction="left-to-right" evidence="25">
        <dbReference type="Rhea" id="RHEA:47349"/>
    </physiologicalReaction>
</comment>
<dbReference type="FunFam" id="3.90.79.10:FF:000003">
    <property type="entry name" value="M7GpppN-mRNA hydrolase isoform 2"/>
    <property type="match status" value="1"/>
</dbReference>
<evidence type="ECO:0000256" key="32">
    <source>
        <dbReference type="ARBA" id="ARBA00047863"/>
    </source>
</evidence>
<evidence type="ECO:0000256" key="35">
    <source>
        <dbReference type="ARBA" id="ARBA00048701"/>
    </source>
</evidence>
<evidence type="ECO:0000256" key="52">
    <source>
        <dbReference type="ARBA" id="ARBA00078987"/>
    </source>
</evidence>
<comment type="catalytic activity">
    <reaction evidence="36">
        <text>9-(9Z-octadecenoyloxy)-octadecanoate + H2O = 9-hydroxy-octadecanoate + (9Z)-octadecenoate + H(+)</text>
        <dbReference type="Rhea" id="RHEA:52048"/>
        <dbReference type="ChEBI" id="CHEBI:15377"/>
        <dbReference type="ChEBI" id="CHEBI:15378"/>
        <dbReference type="ChEBI" id="CHEBI:30823"/>
        <dbReference type="ChEBI" id="CHEBI:136282"/>
        <dbReference type="ChEBI" id="CHEBI:136286"/>
    </reaction>
    <physiologicalReaction direction="left-to-right" evidence="36">
        <dbReference type="Rhea" id="RHEA:52049"/>
    </physiologicalReaction>
</comment>
<comment type="catalytic activity">
    <reaction evidence="35">
        <text>12-(9Z-octadecenoyloxy)-octadecanoate + H2O = 12-hydroxyoctadecanoate + (9Z)-octadecenoate + H(+)</text>
        <dbReference type="Rhea" id="RHEA:52060"/>
        <dbReference type="ChEBI" id="CHEBI:15377"/>
        <dbReference type="ChEBI" id="CHEBI:15378"/>
        <dbReference type="ChEBI" id="CHEBI:30823"/>
        <dbReference type="ChEBI" id="CHEBI:84201"/>
        <dbReference type="ChEBI" id="CHEBI:136302"/>
    </reaction>
    <physiologicalReaction direction="left-to-right" evidence="35">
        <dbReference type="Rhea" id="RHEA:52061"/>
    </physiologicalReaction>
</comment>
<dbReference type="InterPro" id="IPR019826">
    <property type="entry name" value="Carboxylesterase_B_AS"/>
</dbReference>
<evidence type="ECO:0000256" key="2">
    <source>
        <dbReference type="ARBA" id="ARBA00001936"/>
    </source>
</evidence>
<evidence type="ECO:0000313" key="58">
    <source>
        <dbReference type="Proteomes" id="UP001219934"/>
    </source>
</evidence>
<dbReference type="GO" id="GO:0005634">
    <property type="term" value="C:nucleus"/>
    <property type="evidence" value="ECO:0007669"/>
    <property type="project" value="UniProtKB-SubCell"/>
</dbReference>
<evidence type="ECO:0000256" key="16">
    <source>
        <dbReference type="ARBA" id="ARBA00022884"/>
    </source>
</evidence>
<dbReference type="GO" id="GO:0000184">
    <property type="term" value="P:nuclear-transcribed mRNA catabolic process, nonsense-mediated decay"/>
    <property type="evidence" value="ECO:0007669"/>
    <property type="project" value="InterPro"/>
</dbReference>
<evidence type="ECO:0000256" key="15">
    <source>
        <dbReference type="ARBA" id="ARBA00022801"/>
    </source>
</evidence>
<evidence type="ECO:0000256" key="33">
    <source>
        <dbReference type="ARBA" id="ARBA00048386"/>
    </source>
</evidence>
<dbReference type="EC" id="3.1.1.13" evidence="26"/>
<comment type="cofactor">
    <cofactor evidence="3">
        <name>Mg(2+)</name>
        <dbReference type="ChEBI" id="CHEBI:18420"/>
    </cofactor>
</comment>
<feature type="domain" description="Nudix hydrolase" evidence="56">
    <location>
        <begin position="87"/>
        <end position="218"/>
    </location>
</feature>
<evidence type="ECO:0000256" key="21">
    <source>
        <dbReference type="ARBA" id="ARBA00023211"/>
    </source>
</evidence>
<dbReference type="PROSITE" id="PS00122">
    <property type="entry name" value="CARBOXYLESTERASE_B_1"/>
    <property type="match status" value="1"/>
</dbReference>
<keyword evidence="9" id="KW-0719">Serine esterase</keyword>
<evidence type="ECO:0000256" key="43">
    <source>
        <dbReference type="ARBA" id="ARBA00052473"/>
    </source>
</evidence>
<dbReference type="GO" id="GO:0140933">
    <property type="term" value="F:5'-(N(7)-methylguanosine 5'-triphospho)-[mRNA] hydrolase activity"/>
    <property type="evidence" value="ECO:0007669"/>
    <property type="project" value="UniProtKB-EC"/>
</dbReference>
<accession>A0AAD6A8J8</accession>
<evidence type="ECO:0000256" key="20">
    <source>
        <dbReference type="ARBA" id="ARBA00023180"/>
    </source>
</evidence>
<evidence type="ECO:0000256" key="54">
    <source>
        <dbReference type="ARBA" id="ARBA00082326"/>
    </source>
</evidence>
<evidence type="ECO:0000256" key="18">
    <source>
        <dbReference type="ARBA" id="ARBA00023098"/>
    </source>
</evidence>
<keyword evidence="21" id="KW-0464">Manganese</keyword>
<comment type="catalytic activity">
    <reaction evidence="31">
        <text>a 5'-end (N(7)-methyl 5'-triphosphoguanosine)-ribonucleoside in mRNA + H2O = N(7)-methyl-GDP + a 5'-end phospho-ribonucleoside in mRNA + 2 H(+)</text>
        <dbReference type="Rhea" id="RHEA:67484"/>
        <dbReference type="Rhea" id="RHEA-COMP:15692"/>
        <dbReference type="Rhea" id="RHEA-COMP:17167"/>
        <dbReference type="ChEBI" id="CHEBI:15377"/>
        <dbReference type="ChEBI" id="CHEBI:15378"/>
        <dbReference type="ChEBI" id="CHEBI:63714"/>
        <dbReference type="ChEBI" id="CHEBI:138282"/>
        <dbReference type="ChEBI" id="CHEBI:156461"/>
        <dbReference type="EC" id="3.6.1.62"/>
    </reaction>
    <physiologicalReaction direction="left-to-right" evidence="31">
        <dbReference type="Rhea" id="RHEA:67485"/>
    </physiologicalReaction>
</comment>
<comment type="catalytic activity">
    <reaction evidence="37">
        <text>9-octadecanoyloxy-octadecanoate + H2O = 9-hydroxy-octadecanoate + octadecanoate + H(+)</text>
        <dbReference type="Rhea" id="RHEA:52096"/>
        <dbReference type="ChEBI" id="CHEBI:15377"/>
        <dbReference type="ChEBI" id="CHEBI:15378"/>
        <dbReference type="ChEBI" id="CHEBI:25629"/>
        <dbReference type="ChEBI" id="CHEBI:136286"/>
        <dbReference type="ChEBI" id="CHEBI:136373"/>
    </reaction>
    <physiologicalReaction direction="left-to-right" evidence="37">
        <dbReference type="Rhea" id="RHEA:52097"/>
    </physiologicalReaction>
</comment>
<keyword evidence="19" id="KW-1015">Disulfide bond</keyword>
<comment type="catalytic activity">
    <reaction evidence="43">
        <text>5-(9Z-hexadecenoyloxy)-octadecanoate + H2O = 5-hydroxy-octadecanoate + (9Z)-hexadecenoate + H(+)</text>
        <dbReference type="Rhea" id="RHEA:52092"/>
        <dbReference type="ChEBI" id="CHEBI:15377"/>
        <dbReference type="ChEBI" id="CHEBI:15378"/>
        <dbReference type="ChEBI" id="CHEBI:32372"/>
        <dbReference type="ChEBI" id="CHEBI:136369"/>
        <dbReference type="ChEBI" id="CHEBI:136370"/>
    </reaction>
    <physiologicalReaction direction="left-to-right" evidence="43">
        <dbReference type="Rhea" id="RHEA:52093"/>
    </physiologicalReaction>
</comment>
<comment type="catalytic activity">
    <reaction evidence="32">
        <text>9-hexadecanoyloxy-octadecanoate + H2O = 9-hydroxy-octadecanoate + hexadecanoate + H(+)</text>
        <dbReference type="Rhea" id="RHEA:52052"/>
        <dbReference type="ChEBI" id="CHEBI:7896"/>
        <dbReference type="ChEBI" id="CHEBI:15377"/>
        <dbReference type="ChEBI" id="CHEBI:15378"/>
        <dbReference type="ChEBI" id="CHEBI:83670"/>
        <dbReference type="ChEBI" id="CHEBI:136286"/>
    </reaction>
    <physiologicalReaction direction="left-to-right" evidence="32">
        <dbReference type="Rhea" id="RHEA:52053"/>
    </physiologicalReaction>
</comment>
<keyword evidence="22" id="KW-0539">Nucleus</keyword>
<dbReference type="InterPro" id="IPR044099">
    <property type="entry name" value="Dcp2_NUDIX"/>
</dbReference>
<comment type="catalytic activity">
    <reaction evidence="44">
        <text>a sterol ester + H2O = a sterol + a fatty acid + H(+)</text>
        <dbReference type="Rhea" id="RHEA:10100"/>
        <dbReference type="ChEBI" id="CHEBI:15377"/>
        <dbReference type="ChEBI" id="CHEBI:15378"/>
        <dbReference type="ChEBI" id="CHEBI:15889"/>
        <dbReference type="ChEBI" id="CHEBI:28868"/>
        <dbReference type="ChEBI" id="CHEBI:35915"/>
        <dbReference type="EC" id="3.1.1.13"/>
    </reaction>
    <physiologicalReaction direction="left-to-right" evidence="44">
        <dbReference type="Rhea" id="RHEA:10101"/>
    </physiologicalReaction>
</comment>
<evidence type="ECO:0000256" key="13">
    <source>
        <dbReference type="ARBA" id="ARBA00022723"/>
    </source>
</evidence>
<evidence type="ECO:0000256" key="34">
    <source>
        <dbReference type="ARBA" id="ARBA00048680"/>
    </source>
</evidence>
<evidence type="ECO:0000256" key="44">
    <source>
        <dbReference type="ARBA" id="ARBA00053019"/>
    </source>
</evidence>
<dbReference type="InterPro" id="IPR015797">
    <property type="entry name" value="NUDIX_hydrolase-like_dom_sf"/>
</dbReference>
<evidence type="ECO:0000256" key="24">
    <source>
        <dbReference type="ARBA" id="ARBA00026102"/>
    </source>
</evidence>
<keyword evidence="16" id="KW-0694">RNA-binding</keyword>
<dbReference type="Gene3D" id="3.90.79.10">
    <property type="entry name" value="Nucleoside Triphosphate Pyrophosphohydrolase"/>
    <property type="match status" value="1"/>
</dbReference>
<keyword evidence="20" id="KW-0325">Glycoprotein</keyword>
<evidence type="ECO:0000256" key="49">
    <source>
        <dbReference type="ARBA" id="ARBA00070864"/>
    </source>
</evidence>
<evidence type="ECO:0000256" key="14">
    <source>
        <dbReference type="ARBA" id="ARBA00022729"/>
    </source>
</evidence>
<evidence type="ECO:0000256" key="10">
    <source>
        <dbReference type="ARBA" id="ARBA00022490"/>
    </source>
</evidence>
<feature type="compositionally biased region" description="Polar residues" evidence="55">
    <location>
        <begin position="319"/>
        <end position="333"/>
    </location>
</feature>
<evidence type="ECO:0000259" key="56">
    <source>
        <dbReference type="PROSITE" id="PS51462"/>
    </source>
</evidence>
<dbReference type="GO" id="GO:0004806">
    <property type="term" value="F:triacylglycerol lipase activity"/>
    <property type="evidence" value="ECO:0007669"/>
    <property type="project" value="UniProtKB-EC"/>
</dbReference>
<evidence type="ECO:0000256" key="41">
    <source>
        <dbReference type="ARBA" id="ARBA00049428"/>
    </source>
</evidence>
<evidence type="ECO:0000256" key="3">
    <source>
        <dbReference type="ARBA" id="ARBA00001946"/>
    </source>
</evidence>
<reference evidence="57" key="1">
    <citation type="submission" date="2022-11" db="EMBL/GenBank/DDBJ databases">
        <title>Chromosome-level genome of Pogonophryne albipinna.</title>
        <authorList>
            <person name="Jo E."/>
        </authorList>
    </citation>
    <scope>NUCLEOTIDE SEQUENCE</scope>
    <source>
        <strain evidence="57">SGF0006</strain>
        <tissue evidence="57">Muscle</tissue>
    </source>
</reference>
<evidence type="ECO:0000256" key="30">
    <source>
        <dbReference type="ARBA" id="ARBA00047653"/>
    </source>
</evidence>
<dbReference type="EC" id="3.6.1.62" evidence="24"/>
<feature type="compositionally biased region" description="Polar residues" evidence="55">
    <location>
        <begin position="247"/>
        <end position="258"/>
    </location>
</feature>
<evidence type="ECO:0000256" key="9">
    <source>
        <dbReference type="ARBA" id="ARBA00022487"/>
    </source>
</evidence>
<dbReference type="GO" id="GO:0005576">
    <property type="term" value="C:extracellular region"/>
    <property type="evidence" value="ECO:0007669"/>
    <property type="project" value="UniProtKB-SubCell"/>
</dbReference>
<sequence length="768" mass="84714">METKRVEIPTGMLDDLCSRFILHIPSEERDNAIRVCFQIELAHWFYLDFCMQNTPGAPHCGIRDFAKADILTQDVQKILEQWKEYKMGVPTFGAIILDESLENALLVQGYLAKSGWGFPKGKVNEDEAPHDCAVREVLEETGFDIKNRISKDVFLEQKITDQVVRLYIIPGVSQDTKFNPRTRKEIRNIEWFPIEKLPCHRNDMTPKSKLGLAPNRFFMAIPFIRPLREWINKLKGESTDSDDDFANNGNTPNKPSDNARSKSRRLPGNEAFPGEAWAKNKQRAAGQLSQYEINQSPSLKSNGKKSQDSSAVKKGANDNGANNQQRGSALKFRQTSESNSLTVNMMKMKSLVAIAVFLETVSAISLGLVNTEGGLVRGENIPLASGRHMDVFRGIPFADVPETFMKPKPHPGWVDVLDATAFKDICLQVSVAFNTTTGSTDCLYLNIWVPHNGSVSSDMPVMVWIYGGAFMIGSSMGTQILEYTQFSGQELADRGNVIVVSIGYRVGSLGFLSTGEPELAGNYGLWDQQAAIAWVHRNIRKFGGDPENITIFGESAGGASVNLQILSPHNKGLFKRAIAQSGVALSPWAINKNPRLYAEEVALAVNCSTDERMASCLKEIDPVVLTLAGSFNLSSCAGEPIVYHLELSPVIDGDFLPDHPSKLFHNAADIDFIAGVNNMDGHAFTSIDVPRVNIDLLPVPVEDVEKLLAAYTKDKGDAAWHAALSLYNSTWEPTPSPKSIKKTLVHIETDFLFLASTQAALKLHADNA</sequence>
<evidence type="ECO:0000256" key="6">
    <source>
        <dbReference type="ARBA" id="ARBA00004613"/>
    </source>
</evidence>
<evidence type="ECO:0000256" key="12">
    <source>
        <dbReference type="ARBA" id="ARBA00022553"/>
    </source>
</evidence>
<comment type="catalytic activity">
    <reaction evidence="41">
        <text>12-(9Z-hexadecenoyloxy)-octadecanoate + H2O = 12-hydroxyoctadecanoate + (9Z)-hexadecenoate + H(+)</text>
        <dbReference type="Rhea" id="RHEA:52072"/>
        <dbReference type="ChEBI" id="CHEBI:15377"/>
        <dbReference type="ChEBI" id="CHEBI:15378"/>
        <dbReference type="ChEBI" id="CHEBI:32372"/>
        <dbReference type="ChEBI" id="CHEBI:84201"/>
        <dbReference type="ChEBI" id="CHEBI:136312"/>
    </reaction>
    <physiologicalReaction direction="left-to-right" evidence="41">
        <dbReference type="Rhea" id="RHEA:52073"/>
    </physiologicalReaction>
</comment>
<evidence type="ECO:0000256" key="17">
    <source>
        <dbReference type="ARBA" id="ARBA00022963"/>
    </source>
</evidence>
<keyword evidence="58" id="KW-1185">Reference proteome</keyword>
<keyword evidence="13" id="KW-0479">Metal-binding</keyword>
<evidence type="ECO:0000256" key="48">
    <source>
        <dbReference type="ARBA" id="ARBA00068566"/>
    </source>
</evidence>
<comment type="catalytic activity">
    <reaction evidence="1">
        <text>9-(9Z-hexadecenoyloxy)-octadecanoate + H2O = (9Z)-hexadecenoate + 9-hydroxy-octadecanoate + H(+)</text>
        <dbReference type="Rhea" id="RHEA:52068"/>
        <dbReference type="ChEBI" id="CHEBI:15377"/>
        <dbReference type="ChEBI" id="CHEBI:15378"/>
        <dbReference type="ChEBI" id="CHEBI:32372"/>
        <dbReference type="ChEBI" id="CHEBI:136286"/>
        <dbReference type="ChEBI" id="CHEBI:136309"/>
    </reaction>
    <physiologicalReaction direction="left-to-right" evidence="1">
        <dbReference type="Rhea" id="RHEA:52069"/>
    </physiologicalReaction>
</comment>
<name>A0AAD6A8J8_9TELE</name>
<comment type="similarity">
    <text evidence="8">Belongs to the type-B carboxylesterase/lipase family.</text>
</comment>
<evidence type="ECO:0000256" key="4">
    <source>
        <dbReference type="ARBA" id="ARBA00004123"/>
    </source>
</evidence>
<keyword evidence="17" id="KW-0442">Lipid degradation</keyword>
<evidence type="ECO:0000256" key="47">
    <source>
        <dbReference type="ARBA" id="ARBA00067090"/>
    </source>
</evidence>
<comment type="similarity">
    <text evidence="7">Belongs to the Nudix hydrolase family. DCP2 subfamily.</text>
</comment>
<evidence type="ECO:0000256" key="45">
    <source>
        <dbReference type="ARBA" id="ARBA00060003"/>
    </source>
</evidence>
<dbReference type="PROSITE" id="PS51462">
    <property type="entry name" value="NUDIX"/>
    <property type="match status" value="1"/>
</dbReference>
<comment type="subunit">
    <text evidence="46">Interacts with CLC.</text>
</comment>
<comment type="function">
    <text evidence="45">Decapping metalloenzyme that catalyzes the cleavage of the cap structure on mRNAs. Removes the 7-methyl guanine cap structure from mRNA molecules, yielding a 5'-phosphorylated mRNA fragment and 7m-GDP. Necessary for the degradation of mRNAs, both in normal mRNA turnover and in nonsense-mediated mRNA decay. Plays a role in replication-dependent histone mRNA degradation. Has higher activity towards mRNAs that lack a poly(A) tail. Has no activity towards a cap structure lacking an RNA moiety. The presence of a N(6)-methyladenosine methylation at the second transcribed position of mRNAs (N(6),2'-O-dimethyladenosine cap; m6A(m)) provides resistance to DCP2-mediated decapping. Blocks autophagy in nutrient-rich conditions by repressing the expression of ATG-related genes through degradation of their transcripts.</text>
</comment>
<comment type="catalytic activity">
    <reaction evidence="30">
        <text>cholesteryl (9Z-octadecenoate) + H2O = cholesterol + (9Z)-octadecenoate + H(+)</text>
        <dbReference type="Rhea" id="RHEA:33875"/>
        <dbReference type="ChEBI" id="CHEBI:15377"/>
        <dbReference type="ChEBI" id="CHEBI:15378"/>
        <dbReference type="ChEBI" id="CHEBI:16113"/>
        <dbReference type="ChEBI" id="CHEBI:30823"/>
        <dbReference type="ChEBI" id="CHEBI:46898"/>
    </reaction>
    <physiologicalReaction direction="left-to-right" evidence="30">
        <dbReference type="Rhea" id="RHEA:33876"/>
    </physiologicalReaction>
</comment>
<evidence type="ECO:0000256" key="37">
    <source>
        <dbReference type="ARBA" id="ARBA00049221"/>
    </source>
</evidence>
<evidence type="ECO:0000256" key="27">
    <source>
        <dbReference type="ARBA" id="ARBA00042120"/>
    </source>
</evidence>
<dbReference type="Pfam" id="PF00293">
    <property type="entry name" value="NUDIX"/>
    <property type="match status" value="1"/>
</dbReference>
<dbReference type="AlphaFoldDB" id="A0AAD6A8J8"/>
<evidence type="ECO:0000256" key="25">
    <source>
        <dbReference type="ARBA" id="ARBA00033629"/>
    </source>
</evidence>
<feature type="non-terminal residue" evidence="57">
    <location>
        <position position="768"/>
    </location>
</feature>
<dbReference type="InterPro" id="IPR007722">
    <property type="entry name" value="DCP2_BoxA"/>
</dbReference>
<evidence type="ECO:0000256" key="36">
    <source>
        <dbReference type="ARBA" id="ARBA00048800"/>
    </source>
</evidence>
<evidence type="ECO:0000256" key="8">
    <source>
        <dbReference type="ARBA" id="ARBA00005964"/>
    </source>
</evidence>
<comment type="catalytic activity">
    <reaction evidence="29">
        <text>13-octadecanoyloxy-octadecanoate + H2O = 13-hydroxy-octadecanoate + octadecanoate + H(+)</text>
        <dbReference type="Rhea" id="RHEA:52084"/>
        <dbReference type="ChEBI" id="CHEBI:15377"/>
        <dbReference type="ChEBI" id="CHEBI:15378"/>
        <dbReference type="ChEBI" id="CHEBI:25629"/>
        <dbReference type="ChEBI" id="CHEBI:136304"/>
        <dbReference type="ChEBI" id="CHEBI:136335"/>
    </reaction>
    <physiologicalReaction direction="left-to-right" evidence="29">
        <dbReference type="Rhea" id="RHEA:52085"/>
    </physiologicalReaction>
</comment>
<comment type="catalytic activity">
    <reaction evidence="38">
        <text>1,2,3-trioctanoylglycerol + H2O = dioctanoylglycerol + octanoate + H(+)</text>
        <dbReference type="Rhea" id="RHEA:47864"/>
        <dbReference type="ChEBI" id="CHEBI:15377"/>
        <dbReference type="ChEBI" id="CHEBI:15378"/>
        <dbReference type="ChEBI" id="CHEBI:25646"/>
        <dbReference type="ChEBI" id="CHEBI:76978"/>
        <dbReference type="ChEBI" id="CHEBI:88066"/>
    </reaction>
    <physiologicalReaction direction="left-to-right" evidence="38">
        <dbReference type="Rhea" id="RHEA:47865"/>
    </physiologicalReaction>
</comment>
<dbReference type="Gene3D" id="3.40.50.1820">
    <property type="entry name" value="alpha/beta hydrolase"/>
    <property type="match status" value="1"/>
</dbReference>
<evidence type="ECO:0000256" key="55">
    <source>
        <dbReference type="SAM" id="MobiDB-lite"/>
    </source>
</evidence>
<dbReference type="SUPFAM" id="SSF140586">
    <property type="entry name" value="Dcp2 domain-like"/>
    <property type="match status" value="1"/>
</dbReference>
<dbReference type="SUPFAM" id="SSF55811">
    <property type="entry name" value="Nudix"/>
    <property type="match status" value="1"/>
</dbReference>
<comment type="catalytic activity">
    <reaction evidence="39">
        <text>13-(9Z-octadecenoyloxy)-octadecanoate + H2O = 13-hydroxy-octadecanoate + (9Z)-octadecenoate + H(+)</text>
        <dbReference type="Rhea" id="RHEA:52064"/>
        <dbReference type="ChEBI" id="CHEBI:15377"/>
        <dbReference type="ChEBI" id="CHEBI:15378"/>
        <dbReference type="ChEBI" id="CHEBI:30823"/>
        <dbReference type="ChEBI" id="CHEBI:136303"/>
        <dbReference type="ChEBI" id="CHEBI:136304"/>
    </reaction>
    <physiologicalReaction direction="left-to-right" evidence="39">
        <dbReference type="Rhea" id="RHEA:52065"/>
    </physiologicalReaction>
</comment>
<evidence type="ECO:0000256" key="40">
    <source>
        <dbReference type="ARBA" id="ARBA00049322"/>
    </source>
</evidence>
<dbReference type="GO" id="GO:0008126">
    <property type="term" value="F:acetylesterase activity"/>
    <property type="evidence" value="ECO:0007669"/>
    <property type="project" value="UniProtKB-EC"/>
</dbReference>
<dbReference type="InterPro" id="IPR000086">
    <property type="entry name" value="NUDIX_hydrolase_dom"/>
</dbReference>
<keyword evidence="12" id="KW-0597">Phosphoprotein</keyword>
<dbReference type="GO" id="GO:0016042">
    <property type="term" value="P:lipid catabolic process"/>
    <property type="evidence" value="ECO:0007669"/>
    <property type="project" value="UniProtKB-KW"/>
</dbReference>
<dbReference type="GO" id="GO:0003723">
    <property type="term" value="F:RNA binding"/>
    <property type="evidence" value="ECO:0007669"/>
    <property type="project" value="UniProtKB-KW"/>
</dbReference>
<dbReference type="InterPro" id="IPR020084">
    <property type="entry name" value="NUDIX_hydrolase_CS"/>
</dbReference>
<evidence type="ECO:0000256" key="46">
    <source>
        <dbReference type="ARBA" id="ARBA00064516"/>
    </source>
</evidence>
<evidence type="ECO:0000313" key="57">
    <source>
        <dbReference type="EMBL" id="KAJ4920449.1"/>
    </source>
</evidence>
<dbReference type="InterPro" id="IPR029058">
    <property type="entry name" value="AB_hydrolase_fold"/>
</dbReference>
<keyword evidence="11" id="KW-0964">Secreted</keyword>
<dbReference type="GO" id="GO:0000932">
    <property type="term" value="C:P-body"/>
    <property type="evidence" value="ECO:0007669"/>
    <property type="project" value="UniProtKB-SubCell"/>
</dbReference>
<keyword evidence="15" id="KW-0378">Hydrolase</keyword>
<evidence type="ECO:0000256" key="50">
    <source>
        <dbReference type="ARBA" id="ARBA00075760"/>
    </source>
</evidence>
<dbReference type="PANTHER" id="PTHR23114:SF17">
    <property type="entry name" value="M7GPPPN-MRNA HYDROLASE"/>
    <property type="match status" value="1"/>
</dbReference>
<proteinExistence type="inferred from homology"/>
<evidence type="ECO:0000256" key="1">
    <source>
        <dbReference type="ARBA" id="ARBA00000923"/>
    </source>
</evidence>
<evidence type="ECO:0000256" key="7">
    <source>
        <dbReference type="ARBA" id="ARBA00005279"/>
    </source>
</evidence>
<dbReference type="EC" id="3.1.1.6" evidence="47"/>
<dbReference type="Pfam" id="PF00135">
    <property type="entry name" value="COesterase"/>
    <property type="match status" value="1"/>
</dbReference>
<dbReference type="GO" id="GO:0030145">
    <property type="term" value="F:manganese ion binding"/>
    <property type="evidence" value="ECO:0007669"/>
    <property type="project" value="InterPro"/>
</dbReference>
<dbReference type="Proteomes" id="UP001219934">
    <property type="component" value="Unassembled WGS sequence"/>
</dbReference>
<dbReference type="InterPro" id="IPR002018">
    <property type="entry name" value="CarbesteraseB"/>
</dbReference>
<keyword evidence="14" id="KW-0732">Signal</keyword>
<dbReference type="GO" id="GO:0000290">
    <property type="term" value="P:deadenylation-dependent decapping of nuclear-transcribed mRNA"/>
    <property type="evidence" value="ECO:0007669"/>
    <property type="project" value="InterPro"/>
</dbReference>
<evidence type="ECO:0000256" key="23">
    <source>
        <dbReference type="ARBA" id="ARBA00023369"/>
    </source>
</evidence>
<comment type="catalytic activity">
    <reaction evidence="40">
        <text>13-(9Z-hexadecenoyloxy)-octadecanoate + H2O = 13-hydroxy-octadecanoate + (9Z)-hexadecenoate + H(+)</text>
        <dbReference type="Rhea" id="RHEA:52076"/>
        <dbReference type="ChEBI" id="CHEBI:15377"/>
        <dbReference type="ChEBI" id="CHEBI:15378"/>
        <dbReference type="ChEBI" id="CHEBI:32372"/>
        <dbReference type="ChEBI" id="CHEBI:136304"/>
        <dbReference type="ChEBI" id="CHEBI:136315"/>
    </reaction>
    <physiologicalReaction direction="left-to-right" evidence="40">
        <dbReference type="Rhea" id="RHEA:52077"/>
    </physiologicalReaction>
</comment>
<evidence type="ECO:0000256" key="26">
    <source>
        <dbReference type="ARBA" id="ARBA00039150"/>
    </source>
</evidence>
<keyword evidence="10" id="KW-0963">Cytoplasm</keyword>
<dbReference type="FunFam" id="3.40.50.1820:FF:000100">
    <property type="entry name" value="Carboxylic ester hydrolase"/>
    <property type="match status" value="1"/>
</dbReference>
<evidence type="ECO:0000256" key="38">
    <source>
        <dbReference type="ARBA" id="ARBA00049290"/>
    </source>
</evidence>
<evidence type="ECO:0000256" key="42">
    <source>
        <dbReference type="ARBA" id="ARBA00051791"/>
    </source>
</evidence>
<comment type="catalytic activity">
    <reaction evidence="34">
        <text>12-octadecanoyloxy-octadecanoate + H2O = 12-hydroxyoctadecanoate + octadecanoate + H(+)</text>
        <dbReference type="Rhea" id="RHEA:52080"/>
        <dbReference type="ChEBI" id="CHEBI:15377"/>
        <dbReference type="ChEBI" id="CHEBI:15378"/>
        <dbReference type="ChEBI" id="CHEBI:25629"/>
        <dbReference type="ChEBI" id="CHEBI:84201"/>
        <dbReference type="ChEBI" id="CHEBI:136330"/>
    </reaction>
    <physiologicalReaction direction="left-to-right" evidence="34">
        <dbReference type="Rhea" id="RHEA:52081"/>
    </physiologicalReaction>
</comment>
<dbReference type="EMBL" id="JAPTMU010000196">
    <property type="protein sequence ID" value="KAJ4920449.1"/>
    <property type="molecule type" value="Genomic_DNA"/>
</dbReference>
<dbReference type="FunFam" id="1.10.10.1050:FF:000001">
    <property type="entry name" value="M7GpppN-mRNA hydrolase isoform 2"/>
    <property type="match status" value="1"/>
</dbReference>
<evidence type="ECO:0000256" key="22">
    <source>
        <dbReference type="ARBA" id="ARBA00023242"/>
    </source>
</evidence>
<evidence type="ECO:0000256" key="11">
    <source>
        <dbReference type="ARBA" id="ARBA00022525"/>
    </source>
</evidence>
<dbReference type="CDD" id="cd03672">
    <property type="entry name" value="NUDIX_Dcp2p_Nudt20"/>
    <property type="match status" value="1"/>
</dbReference>
<keyword evidence="18" id="KW-0443">Lipid metabolism</keyword>
<evidence type="ECO:0000256" key="53">
    <source>
        <dbReference type="ARBA" id="ARBA00080674"/>
    </source>
</evidence>
<evidence type="ECO:0000256" key="5">
    <source>
        <dbReference type="ARBA" id="ARBA00004201"/>
    </source>
</evidence>
<gene>
    <name evidence="57" type="ORF">JOQ06_024503</name>
</gene>
<evidence type="ECO:0000256" key="29">
    <source>
        <dbReference type="ARBA" id="ARBA00047427"/>
    </source>
</evidence>
<comment type="cofactor">
    <cofactor evidence="2">
        <name>Mn(2+)</name>
        <dbReference type="ChEBI" id="CHEBI:29035"/>
    </cofactor>
</comment>
<comment type="catalytic activity">
    <reaction evidence="28">
        <text>12-hexadecanoyloxy-octadecanoate + H2O = 12-hydroxyoctadecanoate + hexadecanoate + H(+)</text>
        <dbReference type="Rhea" id="RHEA:52056"/>
        <dbReference type="ChEBI" id="CHEBI:7896"/>
        <dbReference type="ChEBI" id="CHEBI:15377"/>
        <dbReference type="ChEBI" id="CHEBI:15378"/>
        <dbReference type="ChEBI" id="CHEBI:83677"/>
        <dbReference type="ChEBI" id="CHEBI:84201"/>
    </reaction>
    <physiologicalReaction direction="left-to-right" evidence="28">
        <dbReference type="Rhea" id="RHEA:52057"/>
    </physiologicalReaction>
</comment>
<evidence type="ECO:0000256" key="19">
    <source>
        <dbReference type="ARBA" id="ARBA00023157"/>
    </source>
</evidence>
<dbReference type="InterPro" id="IPR036189">
    <property type="entry name" value="DCP2_BoxA_sf"/>
</dbReference>
<dbReference type="GO" id="GO:0004771">
    <property type="term" value="F:sterol ester esterase activity"/>
    <property type="evidence" value="ECO:0007669"/>
    <property type="project" value="UniProtKB-EC"/>
</dbReference>